<keyword evidence="2" id="KW-0472">Membrane</keyword>
<keyword evidence="2" id="KW-0812">Transmembrane</keyword>
<reference evidence="3" key="1">
    <citation type="journal article" date="2020" name="Nature">
        <title>Giant virus diversity and host interactions through global metagenomics.</title>
        <authorList>
            <person name="Schulz F."/>
            <person name="Roux S."/>
            <person name="Paez-Espino D."/>
            <person name="Jungbluth S."/>
            <person name="Walsh D.A."/>
            <person name="Denef V.J."/>
            <person name="McMahon K.D."/>
            <person name="Konstantinidis K.T."/>
            <person name="Eloe-Fadrosh E.A."/>
            <person name="Kyrpides N.C."/>
            <person name="Woyke T."/>
        </authorList>
    </citation>
    <scope>NUCLEOTIDE SEQUENCE</scope>
    <source>
        <strain evidence="3">GVMAG-S-1101171-111</strain>
    </source>
</reference>
<keyword evidence="2" id="KW-1133">Transmembrane helix</keyword>
<dbReference type="EMBL" id="MN740805">
    <property type="protein sequence ID" value="QHS82790.1"/>
    <property type="molecule type" value="Genomic_DNA"/>
</dbReference>
<evidence type="ECO:0000256" key="2">
    <source>
        <dbReference type="SAM" id="Phobius"/>
    </source>
</evidence>
<sequence length="209" mass="22522">MENNYGSAISSPKPMISSSMPNVGQSMESIFNTKNTLIIILVLLLVFSLLGINLLVIFGNLFQSIVQFFQPLITQVLSVFGYTTGLVIEKSADIVTNVGKTGLDIAGGAVHSVGDLLIDASSPNLNQTLNRSNIRNNQPSPDSTTNPIQNPITSGKANWCLVGEYEGRRGCISITDQDKCLSGQVFPTHQMCLNPTLTQQPTPLKSIPE</sequence>
<proteinExistence type="predicted"/>
<name>A0A6C0ATV4_9ZZZZ</name>
<accession>A0A6C0ATV4</accession>
<evidence type="ECO:0000256" key="1">
    <source>
        <dbReference type="SAM" id="MobiDB-lite"/>
    </source>
</evidence>
<feature type="region of interest" description="Disordered" evidence="1">
    <location>
        <begin position="129"/>
        <end position="150"/>
    </location>
</feature>
<feature type="transmembrane region" description="Helical" evidence="2">
    <location>
        <begin position="37"/>
        <end position="62"/>
    </location>
</feature>
<dbReference type="AlphaFoldDB" id="A0A6C0ATV4"/>
<protein>
    <submittedName>
        <fullName evidence="3">Uncharacterized protein</fullName>
    </submittedName>
</protein>
<evidence type="ECO:0000313" key="3">
    <source>
        <dbReference type="EMBL" id="QHS82790.1"/>
    </source>
</evidence>
<organism evidence="3">
    <name type="scientific">viral metagenome</name>
    <dbReference type="NCBI Taxonomy" id="1070528"/>
    <lineage>
        <taxon>unclassified sequences</taxon>
        <taxon>metagenomes</taxon>
        <taxon>organismal metagenomes</taxon>
    </lineage>
</organism>